<sequence>AYRRELGSYEEAFLHNLFMEYLVKHFSPSMVLKDEARNFCEVFPQLNLFDLSKIAEEYRCRCSAYMDEELPQGCKDTLLKEIENRKEELRSEFKEKIPDEIMREIEEEPLQEVEPKMLTLRNLGPDPYVFLNEHQIF</sequence>
<gene>
    <name evidence="1" type="primary">dnaK_4</name>
    <name evidence="1" type="ORF">g.112341</name>
</gene>
<reference evidence="1" key="1">
    <citation type="submission" date="2015-07" db="EMBL/GenBank/DDBJ databases">
        <title>Transcriptome Assembly of Anthurium amnicola.</title>
        <authorList>
            <person name="Suzuki J."/>
        </authorList>
    </citation>
    <scope>NUCLEOTIDE SEQUENCE</scope>
</reference>
<dbReference type="AlphaFoldDB" id="A0A1D1YRA5"/>
<dbReference type="EMBL" id="GDJX01010748">
    <property type="protein sequence ID" value="JAT57188.1"/>
    <property type="molecule type" value="Transcribed_RNA"/>
</dbReference>
<evidence type="ECO:0000313" key="1">
    <source>
        <dbReference type="EMBL" id="JAT57188.1"/>
    </source>
</evidence>
<proteinExistence type="predicted"/>
<organism evidence="1">
    <name type="scientific">Anthurium amnicola</name>
    <dbReference type="NCBI Taxonomy" id="1678845"/>
    <lineage>
        <taxon>Eukaryota</taxon>
        <taxon>Viridiplantae</taxon>
        <taxon>Streptophyta</taxon>
        <taxon>Embryophyta</taxon>
        <taxon>Tracheophyta</taxon>
        <taxon>Spermatophyta</taxon>
        <taxon>Magnoliopsida</taxon>
        <taxon>Liliopsida</taxon>
        <taxon>Araceae</taxon>
        <taxon>Pothoideae</taxon>
        <taxon>Potheae</taxon>
        <taxon>Anthurium</taxon>
    </lineage>
</organism>
<protein>
    <submittedName>
        <fullName evidence="1">Chaperone protein DnaK</fullName>
    </submittedName>
</protein>
<name>A0A1D1YRA5_9ARAE</name>
<feature type="non-terminal residue" evidence="1">
    <location>
        <position position="1"/>
    </location>
</feature>
<accession>A0A1D1YRA5</accession>